<keyword evidence="2" id="KW-1185">Reference proteome</keyword>
<accession>A0A6M4ARN1</accession>
<evidence type="ECO:0000313" key="1">
    <source>
        <dbReference type="EMBL" id="QJQ31683.1"/>
    </source>
</evidence>
<reference evidence="1 2" key="1">
    <citation type="submission" date="2020-01" db="EMBL/GenBank/DDBJ databases">
        <title>Sphingomonas sp. strain CSW-10.</title>
        <authorList>
            <person name="Chen W.-M."/>
        </authorList>
    </citation>
    <scope>NUCLEOTIDE SEQUENCE [LARGE SCALE GENOMIC DNA]</scope>
    <source>
        <strain evidence="1 2">CSW-10</strain>
    </source>
</reference>
<proteinExistence type="predicted"/>
<organism evidence="1 2">
    <name type="scientific">Sphingomonas lacunae</name>
    <dbReference type="NCBI Taxonomy" id="2698828"/>
    <lineage>
        <taxon>Bacteria</taxon>
        <taxon>Pseudomonadati</taxon>
        <taxon>Pseudomonadota</taxon>
        <taxon>Alphaproteobacteria</taxon>
        <taxon>Sphingomonadales</taxon>
        <taxon>Sphingomonadaceae</taxon>
        <taxon>Sphingomonas</taxon>
    </lineage>
</organism>
<name>A0A6M4ARN1_9SPHN</name>
<gene>
    <name evidence="1" type="ORF">GV829_03865</name>
</gene>
<dbReference type="KEGG" id="slan:GV829_03865"/>
<dbReference type="RefSeq" id="WP_169943991.1">
    <property type="nucleotide sequence ID" value="NZ_CP053015.1"/>
</dbReference>
<dbReference type="AlphaFoldDB" id="A0A6M4ARN1"/>
<protein>
    <submittedName>
        <fullName evidence="1">Uncharacterized protein</fullName>
    </submittedName>
</protein>
<evidence type="ECO:0000313" key="2">
    <source>
        <dbReference type="Proteomes" id="UP000503018"/>
    </source>
</evidence>
<sequence>MIGKTIGAALGGPIASKASKDPLTGIIVGAASMFIAKKLLPARIAGLGAALAAGYVTTKLAQRAERQMQLAETGAKTAKRGAHIASGPVRKVTAKAREAAKTAIGRAK</sequence>
<dbReference type="EMBL" id="CP053015">
    <property type="protein sequence ID" value="QJQ31683.1"/>
    <property type="molecule type" value="Genomic_DNA"/>
</dbReference>
<dbReference type="Proteomes" id="UP000503018">
    <property type="component" value="Chromosome"/>
</dbReference>